<sequence length="143" mass="16480">MKYAARISHSNLFYYVSSSHFSIDVTSVLITVAITNYWLLIPVIVIVLDIDIDKISDREQFKETIQAMQVLGFDPRQISDILKILNSILHLRNITFANKYKKDKEELDLEGCDIYLDDLYLRVMGEIILLPLSVPTVVEMKSI</sequence>
<dbReference type="AlphaFoldDB" id="A0A1A9ZNL4"/>
<evidence type="ECO:0000259" key="3">
    <source>
        <dbReference type="PROSITE" id="PS51456"/>
    </source>
</evidence>
<dbReference type="GO" id="GO:0016459">
    <property type="term" value="C:myosin complex"/>
    <property type="evidence" value="ECO:0007669"/>
    <property type="project" value="UniProtKB-KW"/>
</dbReference>
<comment type="similarity">
    <text evidence="1">Belongs to the TRAFAC class myosin-kinesin ATPase superfamily. Myosin family.</text>
</comment>
<dbReference type="VEuPathDB" id="VectorBase:GPAI020203"/>
<organism evidence="4 5">
    <name type="scientific">Glossina pallidipes</name>
    <name type="common">Tsetse fly</name>
    <dbReference type="NCBI Taxonomy" id="7398"/>
    <lineage>
        <taxon>Eukaryota</taxon>
        <taxon>Metazoa</taxon>
        <taxon>Ecdysozoa</taxon>
        <taxon>Arthropoda</taxon>
        <taxon>Hexapoda</taxon>
        <taxon>Insecta</taxon>
        <taxon>Pterygota</taxon>
        <taxon>Neoptera</taxon>
        <taxon>Endopterygota</taxon>
        <taxon>Diptera</taxon>
        <taxon>Brachycera</taxon>
        <taxon>Muscomorpha</taxon>
        <taxon>Hippoboscoidea</taxon>
        <taxon>Glossinidae</taxon>
        <taxon>Glossina</taxon>
    </lineage>
</organism>
<dbReference type="STRING" id="7398.A0A1A9ZNL4"/>
<keyword evidence="5" id="KW-1185">Reference proteome</keyword>
<dbReference type="GO" id="GO:0003774">
    <property type="term" value="F:cytoskeletal motor activity"/>
    <property type="evidence" value="ECO:0007669"/>
    <property type="project" value="InterPro"/>
</dbReference>
<keyword evidence="1" id="KW-0009">Actin-binding</keyword>
<dbReference type="SUPFAM" id="SSF52540">
    <property type="entry name" value="P-loop containing nucleoside triphosphate hydrolases"/>
    <property type="match status" value="1"/>
</dbReference>
<dbReference type="EnsemblMetazoa" id="GPAI020203-RA">
    <property type="protein sequence ID" value="GPAI020203-PA"/>
    <property type="gene ID" value="GPAI020203"/>
</dbReference>
<keyword evidence="1" id="KW-0518">Myosin</keyword>
<proteinExistence type="inferred from homology"/>
<name>A0A1A9ZNL4_GLOPL</name>
<evidence type="ECO:0000256" key="2">
    <source>
        <dbReference type="SAM" id="Phobius"/>
    </source>
</evidence>
<feature type="transmembrane region" description="Helical" evidence="2">
    <location>
        <begin position="36"/>
        <end position="52"/>
    </location>
</feature>
<evidence type="ECO:0000313" key="4">
    <source>
        <dbReference type="EnsemblMetazoa" id="GPAI020203-PA"/>
    </source>
</evidence>
<keyword evidence="2" id="KW-0472">Membrane</keyword>
<dbReference type="PROSITE" id="PS51456">
    <property type="entry name" value="MYOSIN_MOTOR"/>
    <property type="match status" value="1"/>
</dbReference>
<keyword evidence="1" id="KW-0505">Motor protein</keyword>
<dbReference type="GO" id="GO:0005524">
    <property type="term" value="F:ATP binding"/>
    <property type="evidence" value="ECO:0007669"/>
    <property type="project" value="InterPro"/>
</dbReference>
<evidence type="ECO:0000256" key="1">
    <source>
        <dbReference type="PROSITE-ProRule" id="PRU00782"/>
    </source>
</evidence>
<protein>
    <recommendedName>
        <fullName evidence="3">Myosin motor domain-containing protein</fullName>
    </recommendedName>
</protein>
<dbReference type="InterPro" id="IPR027417">
    <property type="entry name" value="P-loop_NTPase"/>
</dbReference>
<feature type="domain" description="Myosin motor" evidence="3">
    <location>
        <begin position="1"/>
        <end position="143"/>
    </location>
</feature>
<dbReference type="Pfam" id="PF00063">
    <property type="entry name" value="Myosin_head"/>
    <property type="match status" value="1"/>
</dbReference>
<dbReference type="GO" id="GO:0003779">
    <property type="term" value="F:actin binding"/>
    <property type="evidence" value="ECO:0007669"/>
    <property type="project" value="UniProtKB-KW"/>
</dbReference>
<dbReference type="InterPro" id="IPR001609">
    <property type="entry name" value="Myosin_head_motor_dom-like"/>
</dbReference>
<reference evidence="4" key="2">
    <citation type="submission" date="2020-05" db="UniProtKB">
        <authorList>
            <consortium name="EnsemblMetazoa"/>
        </authorList>
    </citation>
    <scope>IDENTIFICATION</scope>
    <source>
        <strain evidence="4">IAEA</strain>
    </source>
</reference>
<dbReference type="Proteomes" id="UP000092445">
    <property type="component" value="Unassembled WGS sequence"/>
</dbReference>
<dbReference type="Gene3D" id="1.20.120.720">
    <property type="entry name" value="Myosin VI head, motor domain, U50 subdomain"/>
    <property type="match status" value="1"/>
</dbReference>
<keyword evidence="2" id="KW-1133">Transmembrane helix</keyword>
<reference evidence="5" key="1">
    <citation type="submission" date="2014-03" db="EMBL/GenBank/DDBJ databases">
        <authorList>
            <person name="Aksoy S."/>
            <person name="Warren W."/>
            <person name="Wilson R.K."/>
        </authorList>
    </citation>
    <scope>NUCLEOTIDE SEQUENCE [LARGE SCALE GENOMIC DNA]</scope>
    <source>
        <strain evidence="5">IAEA</strain>
    </source>
</reference>
<accession>A0A1A9ZNL4</accession>
<comment type="caution">
    <text evidence="1">Lacks conserved residue(s) required for the propagation of feature annotation.</text>
</comment>
<dbReference type="Gene3D" id="1.10.10.820">
    <property type="match status" value="1"/>
</dbReference>
<evidence type="ECO:0000313" key="5">
    <source>
        <dbReference type="Proteomes" id="UP000092445"/>
    </source>
</evidence>
<keyword evidence="2" id="KW-0812">Transmembrane</keyword>